<feature type="transmembrane region" description="Helical" evidence="1">
    <location>
        <begin position="80"/>
        <end position="99"/>
    </location>
</feature>
<keyword evidence="1" id="KW-1133">Transmembrane helix</keyword>
<keyword evidence="1" id="KW-0472">Membrane</keyword>
<evidence type="ECO:0000256" key="1">
    <source>
        <dbReference type="SAM" id="Phobius"/>
    </source>
</evidence>
<accession>A0ABQ5WJ19</accession>
<reference evidence="3" key="1">
    <citation type="journal article" date="2019" name="Int. J. Syst. Evol. Microbiol.">
        <title>The Global Catalogue of Microorganisms (GCM) 10K type strain sequencing project: providing services to taxonomists for standard genome sequencing and annotation.</title>
        <authorList>
            <consortium name="The Broad Institute Genomics Platform"/>
            <consortium name="The Broad Institute Genome Sequencing Center for Infectious Disease"/>
            <person name="Wu L."/>
            <person name="Ma J."/>
        </authorList>
    </citation>
    <scope>NUCLEOTIDE SEQUENCE [LARGE SCALE GENOMIC DNA]</scope>
    <source>
        <strain evidence="3">NBRC 3271</strain>
    </source>
</reference>
<sequence>MSVPAPFFVDWTPTRITSVRYASTLGPSRPVGTIQRRVCGPRCLIGVSLFLLTNAADGFLGLDQFAGQGPWHLSGLGQPVLMLSFWQWTLLACLTLALVKLAEKTSGILTGRGQGRATRIRLLVTCVALALGGLARSLIHPG</sequence>
<dbReference type="EMBL" id="BSNT01000064">
    <property type="protein sequence ID" value="GLQ60069.1"/>
    <property type="molecule type" value="Genomic_DNA"/>
</dbReference>
<dbReference type="Proteomes" id="UP001156613">
    <property type="component" value="Unassembled WGS sequence"/>
</dbReference>
<comment type="caution">
    <text evidence="2">The sequence shown here is derived from an EMBL/GenBank/DDBJ whole genome shotgun (WGS) entry which is preliminary data.</text>
</comment>
<evidence type="ECO:0000313" key="2">
    <source>
        <dbReference type="EMBL" id="GLQ60069.1"/>
    </source>
</evidence>
<protein>
    <submittedName>
        <fullName evidence="2">Uncharacterized protein</fullName>
    </submittedName>
</protein>
<organism evidence="2 3">
    <name type="scientific">Gluconobacter japonicus</name>
    <dbReference type="NCBI Taxonomy" id="376620"/>
    <lineage>
        <taxon>Bacteria</taxon>
        <taxon>Pseudomonadati</taxon>
        <taxon>Pseudomonadota</taxon>
        <taxon>Alphaproteobacteria</taxon>
        <taxon>Acetobacterales</taxon>
        <taxon>Acetobacteraceae</taxon>
        <taxon>Gluconobacter</taxon>
    </lineage>
</organism>
<proteinExistence type="predicted"/>
<keyword evidence="3" id="KW-1185">Reference proteome</keyword>
<gene>
    <name evidence="2" type="ORF">GCM10010937_18720</name>
</gene>
<name>A0ABQ5WJ19_GLUJA</name>
<feature type="transmembrane region" description="Helical" evidence="1">
    <location>
        <begin position="43"/>
        <end position="60"/>
    </location>
</feature>
<feature type="transmembrane region" description="Helical" evidence="1">
    <location>
        <begin position="120"/>
        <end position="139"/>
    </location>
</feature>
<evidence type="ECO:0000313" key="3">
    <source>
        <dbReference type="Proteomes" id="UP001156613"/>
    </source>
</evidence>
<keyword evidence="1" id="KW-0812">Transmembrane</keyword>